<keyword evidence="2 5" id="KW-1133">Transmembrane helix</keyword>
<evidence type="ECO:0000256" key="2">
    <source>
        <dbReference type="ARBA" id="ARBA00022989"/>
    </source>
</evidence>
<comment type="caution">
    <text evidence="6">The sequence shown here is derived from an EMBL/GenBank/DDBJ whole genome shotgun (WGS) entry which is preliminary data.</text>
</comment>
<keyword evidence="7" id="KW-1185">Reference proteome</keyword>
<accession>A0A9P1H5Y8</accession>
<feature type="compositionally biased region" description="Basic residues" evidence="4">
    <location>
        <begin position="33"/>
        <end position="42"/>
    </location>
</feature>
<evidence type="ECO:0000313" key="7">
    <source>
        <dbReference type="Proteomes" id="UP000838763"/>
    </source>
</evidence>
<protein>
    <submittedName>
        <fullName evidence="6">Uncharacterized protein</fullName>
    </submittedName>
</protein>
<sequence>MIALSQPATRMHRRHCIGRFRKPSQLAPQARFFSRRSNKRKQNMSAPSRDETIAVPEPEPESDAPKRPERTPQFSDYIRVFGYATKWDFVIYAAASIASIGAGVTLPLMNVIFGQLVNDFAKFFQADVAMTPKTYMPSSTGKPYTSWRSSSGVGP</sequence>
<dbReference type="GO" id="GO:0016020">
    <property type="term" value="C:membrane"/>
    <property type="evidence" value="ECO:0007669"/>
    <property type="project" value="InterPro"/>
</dbReference>
<evidence type="ECO:0000256" key="3">
    <source>
        <dbReference type="ARBA" id="ARBA00023136"/>
    </source>
</evidence>
<dbReference type="EMBL" id="CALLCH030000013">
    <property type="protein sequence ID" value="CAI4215909.1"/>
    <property type="molecule type" value="Genomic_DNA"/>
</dbReference>
<feature type="region of interest" description="Disordered" evidence="4">
    <location>
        <begin position="135"/>
        <end position="155"/>
    </location>
</feature>
<name>A0A9P1H5Y8_9PEZI</name>
<gene>
    <name evidence="6" type="ORF">PPNO1_LOCUS5583</name>
</gene>
<dbReference type="InterPro" id="IPR036640">
    <property type="entry name" value="ABC1_TM_sf"/>
</dbReference>
<evidence type="ECO:0000313" key="6">
    <source>
        <dbReference type="EMBL" id="CAI4215909.1"/>
    </source>
</evidence>
<proteinExistence type="predicted"/>
<evidence type="ECO:0000256" key="5">
    <source>
        <dbReference type="SAM" id="Phobius"/>
    </source>
</evidence>
<evidence type="ECO:0000256" key="1">
    <source>
        <dbReference type="ARBA" id="ARBA00022692"/>
    </source>
</evidence>
<evidence type="ECO:0000256" key="4">
    <source>
        <dbReference type="SAM" id="MobiDB-lite"/>
    </source>
</evidence>
<feature type="region of interest" description="Disordered" evidence="4">
    <location>
        <begin position="31"/>
        <end position="71"/>
    </location>
</feature>
<dbReference type="GO" id="GO:0005524">
    <property type="term" value="F:ATP binding"/>
    <property type="evidence" value="ECO:0007669"/>
    <property type="project" value="InterPro"/>
</dbReference>
<reference evidence="6" key="1">
    <citation type="submission" date="2022-11" db="EMBL/GenBank/DDBJ databases">
        <authorList>
            <person name="Scott C."/>
            <person name="Bruce N."/>
        </authorList>
    </citation>
    <scope>NUCLEOTIDE SEQUENCE</scope>
</reference>
<dbReference type="Proteomes" id="UP000838763">
    <property type="component" value="Unassembled WGS sequence"/>
</dbReference>
<feature type="compositionally biased region" description="Polar residues" evidence="4">
    <location>
        <begin position="136"/>
        <end position="155"/>
    </location>
</feature>
<dbReference type="AlphaFoldDB" id="A0A9P1H5Y8"/>
<feature type="transmembrane region" description="Helical" evidence="5">
    <location>
        <begin position="89"/>
        <end position="113"/>
    </location>
</feature>
<keyword evidence="3 5" id="KW-0472">Membrane</keyword>
<organism evidence="6 7">
    <name type="scientific">Parascedosporium putredinis</name>
    <dbReference type="NCBI Taxonomy" id="1442378"/>
    <lineage>
        <taxon>Eukaryota</taxon>
        <taxon>Fungi</taxon>
        <taxon>Dikarya</taxon>
        <taxon>Ascomycota</taxon>
        <taxon>Pezizomycotina</taxon>
        <taxon>Sordariomycetes</taxon>
        <taxon>Hypocreomycetidae</taxon>
        <taxon>Microascales</taxon>
        <taxon>Microascaceae</taxon>
        <taxon>Parascedosporium</taxon>
    </lineage>
</organism>
<dbReference type="OrthoDB" id="5153907at2759"/>
<keyword evidence="1 5" id="KW-0812">Transmembrane</keyword>
<dbReference type="Gene3D" id="1.20.1560.10">
    <property type="entry name" value="ABC transporter type 1, transmembrane domain"/>
    <property type="match status" value="1"/>
</dbReference>